<dbReference type="EMBL" id="LSSK01000839">
    <property type="protein sequence ID" value="OMH81715.1"/>
    <property type="molecule type" value="Genomic_DNA"/>
</dbReference>
<gene>
    <name evidence="3" type="ORF">AX774_g4822</name>
</gene>
<dbReference type="Gene3D" id="3.40.50.1240">
    <property type="entry name" value="Phosphoglycerate mutase-like"/>
    <property type="match status" value="1"/>
</dbReference>
<dbReference type="InterPro" id="IPR000560">
    <property type="entry name" value="His_Pase_clade-2"/>
</dbReference>
<dbReference type="PANTHER" id="PTHR11567">
    <property type="entry name" value="ACID PHOSPHATASE-RELATED"/>
    <property type="match status" value="1"/>
</dbReference>
<keyword evidence="2" id="KW-0378">Hydrolase</keyword>
<comment type="similarity">
    <text evidence="1">Belongs to the histidine acid phosphatase family.</text>
</comment>
<dbReference type="InterPro" id="IPR029033">
    <property type="entry name" value="His_PPase_superfam"/>
</dbReference>
<dbReference type="SUPFAM" id="SSF53254">
    <property type="entry name" value="Phosphoglycerate mutase-like"/>
    <property type="match status" value="1"/>
</dbReference>
<dbReference type="AlphaFoldDB" id="A0A1R1PL79"/>
<dbReference type="PANTHER" id="PTHR11567:SF110">
    <property type="entry name" value="2-PHOSPHOXYLOSE PHOSPHATASE 1"/>
    <property type="match status" value="1"/>
</dbReference>
<dbReference type="GO" id="GO:0016791">
    <property type="term" value="F:phosphatase activity"/>
    <property type="evidence" value="ECO:0007669"/>
    <property type="project" value="TreeGrafter"/>
</dbReference>
<evidence type="ECO:0000313" key="4">
    <source>
        <dbReference type="Proteomes" id="UP000188320"/>
    </source>
</evidence>
<protein>
    <submittedName>
        <fullName evidence="3">Prostatic acid phosphatase</fullName>
    </submittedName>
</protein>
<comment type="caution">
    <text evidence="3">The sequence shown here is derived from an EMBL/GenBank/DDBJ whole genome shotgun (WGS) entry which is preliminary data.</text>
</comment>
<dbReference type="Proteomes" id="UP000188320">
    <property type="component" value="Unassembled WGS sequence"/>
</dbReference>
<dbReference type="OrthoDB" id="10257284at2759"/>
<dbReference type="InterPro" id="IPR050645">
    <property type="entry name" value="Histidine_acid_phosphatase"/>
</dbReference>
<keyword evidence="4" id="KW-1185">Reference proteome</keyword>
<dbReference type="CDD" id="cd07061">
    <property type="entry name" value="HP_HAP_like"/>
    <property type="match status" value="1"/>
</dbReference>
<organism evidence="3 4">
    <name type="scientific">Zancudomyces culisetae</name>
    <name type="common">Gut fungus</name>
    <name type="synonym">Smittium culisetae</name>
    <dbReference type="NCBI Taxonomy" id="1213189"/>
    <lineage>
        <taxon>Eukaryota</taxon>
        <taxon>Fungi</taxon>
        <taxon>Fungi incertae sedis</taxon>
        <taxon>Zoopagomycota</taxon>
        <taxon>Kickxellomycotina</taxon>
        <taxon>Harpellomycetes</taxon>
        <taxon>Harpellales</taxon>
        <taxon>Legeriomycetaceae</taxon>
        <taxon>Zancudomyces</taxon>
    </lineage>
</organism>
<reference evidence="4" key="1">
    <citation type="submission" date="2017-01" db="EMBL/GenBank/DDBJ databases">
        <authorList>
            <person name="Wang Y."/>
            <person name="White M."/>
            <person name="Kvist S."/>
            <person name="Moncalvo J.-M."/>
        </authorList>
    </citation>
    <scope>NUCLEOTIDE SEQUENCE [LARGE SCALE GENOMIC DNA]</scope>
    <source>
        <strain evidence="4">COL-18-3</strain>
    </source>
</reference>
<proteinExistence type="inferred from homology"/>
<accession>A0A1R1PL79</accession>
<dbReference type="Pfam" id="PF00328">
    <property type="entry name" value="His_Phos_2"/>
    <property type="match status" value="1"/>
</dbReference>
<sequence length="249" mass="28453">MFINTALCPRLSQIRSMMKSTTKYQTYFNSTYADFVRLNKILKYSPQTATNSSIAFVLAADVFLPIECNNKPKLCSDGTCVTDGDVALSSSNTQLEFQDLRHFSPYSQEFNRLTGGAMLSQLLDELSYQINYSANAKSSDEQSTRPVRMSVYSGHDETIAGILSIFKVKNLEAYLPPYASSIITEVWQNDLDKKYYLRIMYNGKTVALLPNSETQALWCDMNKCDWDTYRDYISKYVPTDLYQECKVKQ</sequence>
<evidence type="ECO:0000256" key="1">
    <source>
        <dbReference type="ARBA" id="ARBA00005375"/>
    </source>
</evidence>
<evidence type="ECO:0000256" key="2">
    <source>
        <dbReference type="ARBA" id="ARBA00022801"/>
    </source>
</evidence>
<name>A0A1R1PL79_ZANCU</name>
<evidence type="ECO:0000313" key="3">
    <source>
        <dbReference type="EMBL" id="OMH81715.1"/>
    </source>
</evidence>